<gene>
    <name evidence="1" type="ORF">BDEG_26169</name>
</gene>
<proteinExistence type="predicted"/>
<evidence type="ECO:0000313" key="2">
    <source>
        <dbReference type="Proteomes" id="UP000077115"/>
    </source>
</evidence>
<dbReference type="EMBL" id="DS022308">
    <property type="protein sequence ID" value="OAJ42754.1"/>
    <property type="molecule type" value="Genomic_DNA"/>
</dbReference>
<accession>A0A177WSX6</accession>
<evidence type="ECO:0000313" key="1">
    <source>
        <dbReference type="EMBL" id="OAJ42754.1"/>
    </source>
</evidence>
<protein>
    <submittedName>
        <fullName evidence="1">Uncharacterized protein</fullName>
    </submittedName>
</protein>
<name>A0A177WSX6_BATDL</name>
<reference evidence="1 2" key="1">
    <citation type="submission" date="2006-10" db="EMBL/GenBank/DDBJ databases">
        <title>The Genome Sequence of Batrachochytrium dendrobatidis JEL423.</title>
        <authorList>
            <consortium name="The Broad Institute Genome Sequencing Platform"/>
            <person name="Birren B."/>
            <person name="Lander E."/>
            <person name="Galagan J."/>
            <person name="Cuomo C."/>
            <person name="Devon K."/>
            <person name="Jaffe D."/>
            <person name="Butler J."/>
            <person name="Alvarez P."/>
            <person name="Gnerre S."/>
            <person name="Grabherr M."/>
            <person name="Kleber M."/>
            <person name="Mauceli E."/>
            <person name="Brockman W."/>
            <person name="Young S."/>
            <person name="LaButti K."/>
            <person name="Sykes S."/>
            <person name="DeCaprio D."/>
            <person name="Crawford M."/>
            <person name="Koehrsen M."/>
            <person name="Engels R."/>
            <person name="Montgomery P."/>
            <person name="Pearson M."/>
            <person name="Howarth C."/>
            <person name="Larson L."/>
            <person name="White J."/>
            <person name="O'Leary S."/>
            <person name="Kodira C."/>
            <person name="Zeng Q."/>
            <person name="Yandava C."/>
            <person name="Alvarado L."/>
            <person name="Longcore J."/>
            <person name="James T."/>
        </authorList>
    </citation>
    <scope>NUCLEOTIDE SEQUENCE [LARGE SCALE GENOMIC DNA]</scope>
    <source>
        <strain evidence="1 2">JEL423</strain>
    </source>
</reference>
<dbReference type="VEuPathDB" id="FungiDB:BDEG_26169"/>
<dbReference type="AlphaFoldDB" id="A0A177WSX6"/>
<sequence length="328" mass="35373">MIGRIFKQGKPKSDQAENLMETAVPEPMIMSNQASASAQAPLPSIALFKTPTQTYTSVEASSPAYPHAFAPLTVSVPDPVHTIAGNASPAALFIPPRGHTIESMQRPVDMHRSPAYIASPQLQQSDQINLNSAQAYPQSHQPTEMHLYPNLAAHFQLQSPNAVHQAPEQVSNLYYQAPMKTTSFIPGNAAFSPFAAPAVSELGVTQYFADTYADYPTLPRVPEKTESMLKDHVAPTTRGNDLPHIPQITTLIESEANIPSTFVDTETACPIVEQADSKQVASAPVVSVETRLSATPEIETTDKSTHSILVAEPQPIVASLVKNDTDSK</sequence>
<dbReference type="Proteomes" id="UP000077115">
    <property type="component" value="Unassembled WGS sequence"/>
</dbReference>
<organism evidence="1 2">
    <name type="scientific">Batrachochytrium dendrobatidis (strain JEL423)</name>
    <dbReference type="NCBI Taxonomy" id="403673"/>
    <lineage>
        <taxon>Eukaryota</taxon>
        <taxon>Fungi</taxon>
        <taxon>Fungi incertae sedis</taxon>
        <taxon>Chytridiomycota</taxon>
        <taxon>Chytridiomycota incertae sedis</taxon>
        <taxon>Chytridiomycetes</taxon>
        <taxon>Rhizophydiales</taxon>
        <taxon>Rhizophydiales incertae sedis</taxon>
        <taxon>Batrachochytrium</taxon>
    </lineage>
</organism>
<reference evidence="1 2" key="2">
    <citation type="submission" date="2016-05" db="EMBL/GenBank/DDBJ databases">
        <title>Lineage-specific infection strategies underlie the spectrum of fungal disease in amphibians.</title>
        <authorList>
            <person name="Cuomo C.A."/>
            <person name="Farrer R.A."/>
            <person name="James T."/>
            <person name="Longcore J."/>
            <person name="Birren B."/>
        </authorList>
    </citation>
    <scope>NUCLEOTIDE SEQUENCE [LARGE SCALE GENOMIC DNA]</scope>
    <source>
        <strain evidence="1 2">JEL423</strain>
    </source>
</reference>